<reference evidence="3" key="2">
    <citation type="journal article" date="2013" name="PLoS Genet.">
        <title>Comparative genome structure, secondary metabolite, and effector coding capacity across Cochliobolus pathogens.</title>
        <authorList>
            <person name="Condon B.J."/>
            <person name="Leng Y."/>
            <person name="Wu D."/>
            <person name="Bushley K.E."/>
            <person name="Ohm R.A."/>
            <person name="Otillar R."/>
            <person name="Martin J."/>
            <person name="Schackwitz W."/>
            <person name="Grimwood J."/>
            <person name="MohdZainudin N."/>
            <person name="Xue C."/>
            <person name="Wang R."/>
            <person name="Manning V.A."/>
            <person name="Dhillon B."/>
            <person name="Tu Z.J."/>
            <person name="Steffenson B.J."/>
            <person name="Salamov A."/>
            <person name="Sun H."/>
            <person name="Lowry S."/>
            <person name="LaButti K."/>
            <person name="Han J."/>
            <person name="Copeland A."/>
            <person name="Lindquist E."/>
            <person name="Barry K."/>
            <person name="Schmutz J."/>
            <person name="Baker S.E."/>
            <person name="Ciuffetti L.M."/>
            <person name="Grigoriev I.V."/>
            <person name="Zhong S."/>
            <person name="Turgeon B.G."/>
        </authorList>
    </citation>
    <scope>NUCLEOTIDE SEQUENCE [LARGE SCALE GENOMIC DNA]</scope>
    <source>
        <strain evidence="3">C5 / ATCC 48332 / race O</strain>
    </source>
</reference>
<name>M2UBJ5_COCH5</name>
<protein>
    <submittedName>
        <fullName evidence="2">Uncharacterized protein</fullName>
    </submittedName>
</protein>
<evidence type="ECO:0000256" key="1">
    <source>
        <dbReference type="SAM" id="Phobius"/>
    </source>
</evidence>
<dbReference type="OrthoDB" id="10446905at2759"/>
<dbReference type="HOGENOM" id="CLU_2385974_0_0_1"/>
<keyword evidence="1" id="KW-1133">Transmembrane helix</keyword>
<feature type="transmembrane region" description="Helical" evidence="1">
    <location>
        <begin position="20"/>
        <end position="44"/>
    </location>
</feature>
<organism evidence="2 3">
    <name type="scientific">Cochliobolus heterostrophus (strain C5 / ATCC 48332 / race O)</name>
    <name type="common">Southern corn leaf blight fungus</name>
    <name type="synonym">Bipolaris maydis</name>
    <dbReference type="NCBI Taxonomy" id="701091"/>
    <lineage>
        <taxon>Eukaryota</taxon>
        <taxon>Fungi</taxon>
        <taxon>Dikarya</taxon>
        <taxon>Ascomycota</taxon>
        <taxon>Pezizomycotina</taxon>
        <taxon>Dothideomycetes</taxon>
        <taxon>Pleosporomycetidae</taxon>
        <taxon>Pleosporales</taxon>
        <taxon>Pleosporineae</taxon>
        <taxon>Pleosporaceae</taxon>
        <taxon>Bipolaris</taxon>
    </lineage>
</organism>
<accession>M2UBJ5</accession>
<proteinExistence type="predicted"/>
<sequence length="94" mass="10947">MLSDVPEHSRLFSLRGGCWFWLSQGLSLCFLSAFSTIKMAALGLPEGVPKIRYSPCWICWHESRGLVTQQQCRKYTDVRGYRKMLLERPWKAHV</sequence>
<dbReference type="AlphaFoldDB" id="M2UBJ5"/>
<dbReference type="Proteomes" id="UP000016936">
    <property type="component" value="Unassembled WGS sequence"/>
</dbReference>
<keyword evidence="1" id="KW-0472">Membrane</keyword>
<gene>
    <name evidence="2" type="ORF">COCHEDRAFT_1188347</name>
</gene>
<evidence type="ECO:0000313" key="2">
    <source>
        <dbReference type="EMBL" id="EMD85353.1"/>
    </source>
</evidence>
<keyword evidence="3" id="KW-1185">Reference proteome</keyword>
<keyword evidence="1" id="KW-0812">Transmembrane</keyword>
<reference evidence="2 3" key="1">
    <citation type="journal article" date="2012" name="PLoS Pathog.">
        <title>Diverse lifestyles and strategies of plant pathogenesis encoded in the genomes of eighteen Dothideomycetes fungi.</title>
        <authorList>
            <person name="Ohm R.A."/>
            <person name="Feau N."/>
            <person name="Henrissat B."/>
            <person name="Schoch C.L."/>
            <person name="Horwitz B.A."/>
            <person name="Barry K.W."/>
            <person name="Condon B.J."/>
            <person name="Copeland A.C."/>
            <person name="Dhillon B."/>
            <person name="Glaser F."/>
            <person name="Hesse C.N."/>
            <person name="Kosti I."/>
            <person name="LaButti K."/>
            <person name="Lindquist E.A."/>
            <person name="Lucas S."/>
            <person name="Salamov A.A."/>
            <person name="Bradshaw R.E."/>
            <person name="Ciuffetti L."/>
            <person name="Hamelin R.C."/>
            <person name="Kema G.H.J."/>
            <person name="Lawrence C."/>
            <person name="Scott J.A."/>
            <person name="Spatafora J.W."/>
            <person name="Turgeon B.G."/>
            <person name="de Wit P.J.G.M."/>
            <person name="Zhong S."/>
            <person name="Goodwin S.B."/>
            <person name="Grigoriev I.V."/>
        </authorList>
    </citation>
    <scope>NUCLEOTIDE SEQUENCE [LARGE SCALE GENOMIC DNA]</scope>
    <source>
        <strain evidence="3">C5 / ATCC 48332 / race O</strain>
    </source>
</reference>
<evidence type="ECO:0000313" key="3">
    <source>
        <dbReference type="Proteomes" id="UP000016936"/>
    </source>
</evidence>
<dbReference type="EMBL" id="KB445590">
    <property type="protein sequence ID" value="EMD85353.1"/>
    <property type="molecule type" value="Genomic_DNA"/>
</dbReference>